<dbReference type="GO" id="GO:0036376">
    <property type="term" value="P:sodium ion export across plasma membrane"/>
    <property type="evidence" value="ECO:0007669"/>
    <property type="project" value="InterPro"/>
</dbReference>
<comment type="function">
    <text evidence="2 16 17">Catalyzes the decarboxylation of oxaloacetate coupled to Na(+) translocation.</text>
</comment>
<evidence type="ECO:0000256" key="3">
    <source>
        <dbReference type="ARBA" id="ARBA00004162"/>
    </source>
</evidence>
<evidence type="ECO:0000256" key="12">
    <source>
        <dbReference type="ARBA" id="ARBA00023065"/>
    </source>
</evidence>
<keyword evidence="13 16" id="KW-0472">Membrane</keyword>
<evidence type="ECO:0000256" key="9">
    <source>
        <dbReference type="ARBA" id="ARBA00022967"/>
    </source>
</evidence>
<dbReference type="KEGG" id="tvd:SG34_005210"/>
<dbReference type="EMBL" id="CP059733">
    <property type="protein sequence ID" value="WDE06324.1"/>
    <property type="molecule type" value="Genomic_DNA"/>
</dbReference>
<keyword evidence="6 16" id="KW-0813">Transport</keyword>
<comment type="subcellular location">
    <subcellularLocation>
        <location evidence="3 16 17">Cell membrane</location>
        <topology evidence="3 16 17">Single-pass membrane protein</topology>
    </subcellularLocation>
</comment>
<evidence type="ECO:0000256" key="11">
    <source>
        <dbReference type="ARBA" id="ARBA00023053"/>
    </source>
</evidence>
<evidence type="ECO:0000256" key="8">
    <source>
        <dbReference type="ARBA" id="ARBA00022692"/>
    </source>
</evidence>
<comment type="similarity">
    <text evidence="4 16 17">Belongs to the OadG family.</text>
</comment>
<keyword evidence="10 16" id="KW-1133">Transmembrane helix</keyword>
<dbReference type="NCBIfam" id="TIGR01195">
    <property type="entry name" value="oadG_fam"/>
    <property type="match status" value="1"/>
</dbReference>
<dbReference type="GO" id="GO:0015451">
    <property type="term" value="F:decarboxylation-driven active transmembrane transporter activity"/>
    <property type="evidence" value="ECO:0007669"/>
    <property type="project" value="UniProtKB-EC"/>
</dbReference>
<comment type="subunit">
    <text evidence="5 16">Heterotrimer of an alpha, a beta and a gamma subunit.</text>
</comment>
<accession>A0AAE9Z5A3</accession>
<feature type="transmembrane region" description="Helical" evidence="16 17">
    <location>
        <begin position="15"/>
        <end position="42"/>
    </location>
</feature>
<evidence type="ECO:0000256" key="17">
    <source>
        <dbReference type="RuleBase" id="RU004278"/>
    </source>
</evidence>
<keyword evidence="9 16" id="KW-1278">Translocase</keyword>
<dbReference type="HAMAP" id="MF_00404">
    <property type="entry name" value="OadG"/>
    <property type="match status" value="1"/>
</dbReference>
<evidence type="ECO:0000256" key="4">
    <source>
        <dbReference type="ARBA" id="ARBA00005844"/>
    </source>
</evidence>
<keyword evidence="7 16" id="KW-1003">Cell membrane</keyword>
<evidence type="ECO:0000256" key="5">
    <source>
        <dbReference type="ARBA" id="ARBA00011869"/>
    </source>
</evidence>
<dbReference type="Proteomes" id="UP000032352">
    <property type="component" value="Chromosome"/>
</dbReference>
<dbReference type="GO" id="GO:0015081">
    <property type="term" value="F:sodium ion transmembrane transporter activity"/>
    <property type="evidence" value="ECO:0007669"/>
    <property type="project" value="UniProtKB-UniRule"/>
</dbReference>
<evidence type="ECO:0000256" key="1">
    <source>
        <dbReference type="ARBA" id="ARBA00001959"/>
    </source>
</evidence>
<dbReference type="InterPro" id="IPR005899">
    <property type="entry name" value="Na_pump_deCOase"/>
</dbReference>
<comment type="catalytic activity">
    <reaction evidence="15 16 17">
        <text>oxaloacetate + 2 Na(+)(in) + H(+) = pyruvate + 2 Na(+)(out) + CO2</text>
        <dbReference type="Rhea" id="RHEA:57724"/>
        <dbReference type="ChEBI" id="CHEBI:15361"/>
        <dbReference type="ChEBI" id="CHEBI:15378"/>
        <dbReference type="ChEBI" id="CHEBI:16452"/>
        <dbReference type="ChEBI" id="CHEBI:16526"/>
        <dbReference type="ChEBI" id="CHEBI:29101"/>
        <dbReference type="EC" id="7.2.4.2"/>
    </reaction>
</comment>
<keyword evidence="14 16" id="KW-0739">Sodium transport</keyword>
<dbReference type="InterPro" id="IPR023424">
    <property type="entry name" value="OadG"/>
</dbReference>
<evidence type="ECO:0000256" key="13">
    <source>
        <dbReference type="ARBA" id="ARBA00023136"/>
    </source>
</evidence>
<evidence type="ECO:0000256" key="7">
    <source>
        <dbReference type="ARBA" id="ARBA00022475"/>
    </source>
</evidence>
<proteinExistence type="inferred from homology"/>
<name>A0AAE9Z5A3_9GAMM</name>
<evidence type="ECO:0000256" key="14">
    <source>
        <dbReference type="ARBA" id="ARBA00023201"/>
    </source>
</evidence>
<keyword evidence="11 16" id="KW-0915">Sodium</keyword>
<sequence length="91" mass="9759">MDVRMDQIFIEAGTLMLAGMVFVFAFLGLLVIIISTVLAPLANKYPDAKPSSVPVPAAKSDTNTEQGISPAIVAAITSAVVRYRQQHKITK</sequence>
<reference evidence="18 19" key="1">
    <citation type="journal article" date="2015" name="Genome Announc.">
        <title>Draft Genome Sequences of Marine Isolates of Thalassomonas viridans and Thalassomonas actiniarum.</title>
        <authorList>
            <person name="Olonade I."/>
            <person name="van Zyl L.J."/>
            <person name="Trindade M."/>
        </authorList>
    </citation>
    <scope>NUCLEOTIDE SEQUENCE [LARGE SCALE GENOMIC DNA]</scope>
    <source>
        <strain evidence="18 19">XOM25</strain>
    </source>
</reference>
<evidence type="ECO:0000256" key="6">
    <source>
        <dbReference type="ARBA" id="ARBA00022448"/>
    </source>
</evidence>
<evidence type="ECO:0000313" key="18">
    <source>
        <dbReference type="EMBL" id="WDE06324.1"/>
    </source>
</evidence>
<dbReference type="EC" id="7.2.4.2" evidence="16"/>
<gene>
    <name evidence="16" type="primary">oadG</name>
    <name evidence="18" type="ORF">SG34_005210</name>
</gene>
<reference evidence="18 19" key="2">
    <citation type="journal article" date="2022" name="Mar. Drugs">
        <title>Bioassay-Guided Fractionation Leads to the Detection of Cholic Acid Generated by the Rare Thalassomonas sp.</title>
        <authorList>
            <person name="Pheiffer F."/>
            <person name="Schneider Y.K."/>
            <person name="Hansen E.H."/>
            <person name="Andersen J.H."/>
            <person name="Isaksson J."/>
            <person name="Busche T."/>
            <person name="R C."/>
            <person name="Kalinowski J."/>
            <person name="Zyl L.V."/>
            <person name="Trindade M."/>
        </authorList>
    </citation>
    <scope>NUCLEOTIDE SEQUENCE [LARGE SCALE GENOMIC DNA]</scope>
    <source>
        <strain evidence="18 19">XOM25</strain>
    </source>
</reference>
<protein>
    <recommendedName>
        <fullName evidence="16">Probable oxaloacetate decarboxylase gamma chain</fullName>
        <ecNumber evidence="16">7.2.4.2</ecNumber>
    </recommendedName>
</protein>
<dbReference type="Pfam" id="PF04277">
    <property type="entry name" value="OAD_gamma"/>
    <property type="match status" value="1"/>
</dbReference>
<evidence type="ECO:0000256" key="16">
    <source>
        <dbReference type="HAMAP-Rule" id="MF_00404"/>
    </source>
</evidence>
<keyword evidence="19" id="KW-1185">Reference proteome</keyword>
<dbReference type="GO" id="GO:0005886">
    <property type="term" value="C:plasma membrane"/>
    <property type="evidence" value="ECO:0007669"/>
    <property type="project" value="UniProtKB-SubCell"/>
</dbReference>
<evidence type="ECO:0000313" key="19">
    <source>
        <dbReference type="Proteomes" id="UP000032352"/>
    </source>
</evidence>
<evidence type="ECO:0000256" key="15">
    <source>
        <dbReference type="ARBA" id="ARBA00048176"/>
    </source>
</evidence>
<organism evidence="18 19">
    <name type="scientific">Thalassomonas viridans</name>
    <dbReference type="NCBI Taxonomy" id="137584"/>
    <lineage>
        <taxon>Bacteria</taxon>
        <taxon>Pseudomonadati</taxon>
        <taxon>Pseudomonadota</taxon>
        <taxon>Gammaproteobacteria</taxon>
        <taxon>Alteromonadales</taxon>
        <taxon>Colwelliaceae</taxon>
        <taxon>Thalassomonas</taxon>
    </lineage>
</organism>
<dbReference type="GO" id="GO:0008948">
    <property type="term" value="F:oxaloacetate decarboxylase activity"/>
    <property type="evidence" value="ECO:0007669"/>
    <property type="project" value="UniProtKB-UniRule"/>
</dbReference>
<dbReference type="AlphaFoldDB" id="A0AAE9Z5A3"/>
<evidence type="ECO:0000256" key="2">
    <source>
        <dbReference type="ARBA" id="ARBA00003002"/>
    </source>
</evidence>
<keyword evidence="12 16" id="KW-0406">Ion transport</keyword>
<keyword evidence="8 16" id="KW-0812">Transmembrane</keyword>
<comment type="cofactor">
    <cofactor evidence="1 16 17">
        <name>Na(+)</name>
        <dbReference type="ChEBI" id="CHEBI:29101"/>
    </cofactor>
</comment>
<evidence type="ECO:0000256" key="10">
    <source>
        <dbReference type="ARBA" id="ARBA00022989"/>
    </source>
</evidence>